<organism evidence="1 2">
    <name type="scientific">Penicillium malachiteum</name>
    <dbReference type="NCBI Taxonomy" id="1324776"/>
    <lineage>
        <taxon>Eukaryota</taxon>
        <taxon>Fungi</taxon>
        <taxon>Dikarya</taxon>
        <taxon>Ascomycota</taxon>
        <taxon>Pezizomycotina</taxon>
        <taxon>Eurotiomycetes</taxon>
        <taxon>Eurotiomycetidae</taxon>
        <taxon>Eurotiales</taxon>
        <taxon>Aspergillaceae</taxon>
        <taxon>Penicillium</taxon>
    </lineage>
</organism>
<name>A0AAD6HWD8_9EURO</name>
<evidence type="ECO:0000313" key="1">
    <source>
        <dbReference type="EMBL" id="KAJ5740614.1"/>
    </source>
</evidence>
<dbReference type="AlphaFoldDB" id="A0AAD6HWD8"/>
<reference evidence="1" key="2">
    <citation type="submission" date="2023-01" db="EMBL/GenBank/DDBJ databases">
        <authorList>
            <person name="Petersen C."/>
        </authorList>
    </citation>
    <scope>NUCLEOTIDE SEQUENCE</scope>
    <source>
        <strain evidence="1">IBT 17514</strain>
    </source>
</reference>
<dbReference type="InterPro" id="IPR049232">
    <property type="entry name" value="DUF6829"/>
</dbReference>
<proteinExistence type="predicted"/>
<keyword evidence="2" id="KW-1185">Reference proteome</keyword>
<dbReference type="EMBL" id="JAQJAN010000001">
    <property type="protein sequence ID" value="KAJ5740614.1"/>
    <property type="molecule type" value="Genomic_DNA"/>
</dbReference>
<accession>A0AAD6HWD8</accession>
<reference evidence="1" key="1">
    <citation type="journal article" date="2023" name="IMA Fungus">
        <title>Comparative genomic study of the Penicillium genus elucidates a diverse pangenome and 15 lateral gene transfer events.</title>
        <authorList>
            <person name="Petersen C."/>
            <person name="Sorensen T."/>
            <person name="Nielsen M.R."/>
            <person name="Sondergaard T.E."/>
            <person name="Sorensen J.L."/>
            <person name="Fitzpatrick D.A."/>
            <person name="Frisvad J.C."/>
            <person name="Nielsen K.L."/>
        </authorList>
    </citation>
    <scope>NUCLEOTIDE SEQUENCE</scope>
    <source>
        <strain evidence="1">IBT 17514</strain>
    </source>
</reference>
<dbReference type="Pfam" id="PF20717">
    <property type="entry name" value="DUF6829"/>
    <property type="match status" value="1"/>
</dbReference>
<dbReference type="Proteomes" id="UP001215712">
    <property type="component" value="Unassembled WGS sequence"/>
</dbReference>
<comment type="caution">
    <text evidence="1">The sequence shown here is derived from an EMBL/GenBank/DDBJ whole genome shotgun (WGS) entry which is preliminary data.</text>
</comment>
<gene>
    <name evidence="1" type="ORF">N7493_000486</name>
</gene>
<evidence type="ECO:0000313" key="2">
    <source>
        <dbReference type="Proteomes" id="UP001215712"/>
    </source>
</evidence>
<protein>
    <submittedName>
        <fullName evidence="1">Uncharacterized protein</fullName>
    </submittedName>
</protein>
<sequence>MEHSSLRDACTSPNALFSTPQDDLLRMIYQEFTHDIDRLKRAYSIRDEQPLSQTSKSPSYILYQADYDEVNRTLVGFLSLRWIHLGQYENFVGSQPHDAQLKRESFKWIQEFYNEVITDADALYALITSIIINDLGKDPQLASDYYKTTGTDIAHLNHDAILLKACQARLIHSLEKLPPRYKDDLIRGMELGATFNFGQMAQAENVPACLSGLDLMKERPHCFQMRLMEQLLDIAGAAGHMDYTCAKKLIQPIFDSYRNVYDACQSIIVGTSNTRAGYDIILDRRSETLHAVGFRLVDIGNMEDRALMRLLCMGNAVTHDKASLFQNAWDSLNTDTRRVLVSTLNLDGQSGEPAVQPTYMPAFLSRLKDERSLTHALCYLARVMTLSEPVDPSVVVIERSLLGVMKKYVERGEFDKDPTILERIDVPDGVVAVTI</sequence>